<keyword evidence="2" id="KW-1185">Reference proteome</keyword>
<dbReference type="Proteomes" id="UP000015102">
    <property type="component" value="Unassembled WGS sequence"/>
</dbReference>
<reference evidence="2" key="1">
    <citation type="submission" date="2013-02" db="EMBL/GenBank/DDBJ databases">
        <authorList>
            <person name="Hughes D."/>
        </authorList>
    </citation>
    <scope>NUCLEOTIDE SEQUENCE</scope>
    <source>
        <strain>Durham</strain>
        <strain evidence="2">NC isolate 2 -- Noor lab</strain>
    </source>
</reference>
<evidence type="ECO:0008006" key="3">
    <source>
        <dbReference type="Google" id="ProtNLM"/>
    </source>
</evidence>
<evidence type="ECO:0000313" key="1">
    <source>
        <dbReference type="EnsemblMetazoa" id="MESCA004837-PA"/>
    </source>
</evidence>
<name>T1GMQ9_MEGSC</name>
<evidence type="ECO:0000313" key="2">
    <source>
        <dbReference type="Proteomes" id="UP000015102"/>
    </source>
</evidence>
<dbReference type="EMBL" id="CAQQ02394532">
    <property type="status" value="NOT_ANNOTATED_CDS"/>
    <property type="molecule type" value="Genomic_DNA"/>
</dbReference>
<dbReference type="EMBL" id="CAQQ02394533">
    <property type="status" value="NOT_ANNOTATED_CDS"/>
    <property type="molecule type" value="Genomic_DNA"/>
</dbReference>
<reference evidence="1" key="2">
    <citation type="submission" date="2015-06" db="UniProtKB">
        <authorList>
            <consortium name="EnsemblMetazoa"/>
        </authorList>
    </citation>
    <scope>IDENTIFICATION</scope>
</reference>
<proteinExistence type="predicted"/>
<protein>
    <recommendedName>
        <fullName evidence="3">Glucuronosyltransferase</fullName>
    </recommendedName>
</protein>
<accession>T1GMQ9</accession>
<organism evidence="1 2">
    <name type="scientific">Megaselia scalaris</name>
    <name type="common">Humpbacked fly</name>
    <name type="synonym">Phora scalaris</name>
    <dbReference type="NCBI Taxonomy" id="36166"/>
    <lineage>
        <taxon>Eukaryota</taxon>
        <taxon>Metazoa</taxon>
        <taxon>Ecdysozoa</taxon>
        <taxon>Arthropoda</taxon>
        <taxon>Hexapoda</taxon>
        <taxon>Insecta</taxon>
        <taxon>Pterygota</taxon>
        <taxon>Neoptera</taxon>
        <taxon>Endopterygota</taxon>
        <taxon>Diptera</taxon>
        <taxon>Brachycera</taxon>
        <taxon>Muscomorpha</taxon>
        <taxon>Platypezoidea</taxon>
        <taxon>Phoridae</taxon>
        <taxon>Megaseliini</taxon>
        <taxon>Megaselia</taxon>
    </lineage>
</organism>
<dbReference type="SUPFAM" id="SSF53756">
    <property type="entry name" value="UDP-Glycosyltransferase/glycogen phosphorylase"/>
    <property type="match status" value="1"/>
</dbReference>
<dbReference type="STRING" id="36166.T1GMQ9"/>
<dbReference type="AlphaFoldDB" id="T1GMQ9"/>
<dbReference type="HOGENOM" id="CLU_1604590_0_0_1"/>
<dbReference type="EnsemblMetazoa" id="MESCA004837-RA">
    <property type="protein sequence ID" value="MESCA004837-PA"/>
    <property type="gene ID" value="MESCA004837"/>
</dbReference>
<sequence>MKIVNLKLKNILRISPLINKDERKHFTGHNLYILKDINSTVSNKDGFIFKMKFKLILALIGFQLLSEIKCSNILVIFPHISFSHYNLGFTISKELANRGHNVTLIAPFNEPEKVTNLNTIFVEENAYYKYPVFIKKKKKINYFIDVCNSKDLSTKKSMVLTHKQIL</sequence>